<gene>
    <name evidence="1" type="ORF">GCM10022416_59310</name>
</gene>
<dbReference type="Proteomes" id="UP001500266">
    <property type="component" value="Unassembled WGS sequence"/>
</dbReference>
<evidence type="ECO:0000313" key="1">
    <source>
        <dbReference type="EMBL" id="GAA4157664.1"/>
    </source>
</evidence>
<reference evidence="2" key="1">
    <citation type="journal article" date="2019" name="Int. J. Syst. Evol. Microbiol.">
        <title>The Global Catalogue of Microorganisms (GCM) 10K type strain sequencing project: providing services to taxonomists for standard genome sequencing and annotation.</title>
        <authorList>
            <consortium name="The Broad Institute Genomics Platform"/>
            <consortium name="The Broad Institute Genome Sequencing Center for Infectious Disease"/>
            <person name="Wu L."/>
            <person name="Ma J."/>
        </authorList>
    </citation>
    <scope>NUCLEOTIDE SEQUENCE [LARGE SCALE GENOMIC DNA]</scope>
    <source>
        <strain evidence="2">JCM 17316</strain>
    </source>
</reference>
<accession>A0ABP7ZHY3</accession>
<proteinExistence type="predicted"/>
<comment type="caution">
    <text evidence="1">The sequence shown here is derived from an EMBL/GenBank/DDBJ whole genome shotgun (WGS) entry which is preliminary data.</text>
</comment>
<dbReference type="EMBL" id="BAABDO010000159">
    <property type="protein sequence ID" value="GAA4157664.1"/>
    <property type="molecule type" value="Genomic_DNA"/>
</dbReference>
<dbReference type="RefSeq" id="WP_345025063.1">
    <property type="nucleotide sequence ID" value="NZ_BAABDO010000159.1"/>
</dbReference>
<evidence type="ECO:0000313" key="2">
    <source>
        <dbReference type="Proteomes" id="UP001500266"/>
    </source>
</evidence>
<keyword evidence="2" id="KW-1185">Reference proteome</keyword>
<name>A0ABP7ZHY3_9ACTN</name>
<protein>
    <submittedName>
        <fullName evidence="1">Uncharacterized protein</fullName>
    </submittedName>
</protein>
<organism evidence="1 2">
    <name type="scientific">Actinomadura keratinilytica</name>
    <dbReference type="NCBI Taxonomy" id="547461"/>
    <lineage>
        <taxon>Bacteria</taxon>
        <taxon>Bacillati</taxon>
        <taxon>Actinomycetota</taxon>
        <taxon>Actinomycetes</taxon>
        <taxon>Streptosporangiales</taxon>
        <taxon>Thermomonosporaceae</taxon>
        <taxon>Actinomadura</taxon>
    </lineage>
</organism>
<sequence>MGTRGFIAFVVDATEKTAYNHWDSYPQGLGLEVLGWLRAASDSIDALRERARALRVVDPDSEPTPADIARLTRCLGPGAATGRLDDWHMLLRQTEGRPHLMLEVGVIEDAGDFPLDSLYAEWGYVIDLDAETFEVYRGFQTAPHGKGRFAHRAADSPQRVTSSTYYPVALVTGWALNALPSDTAFLNALSGGRGDDEGAP</sequence>